<proteinExistence type="predicted"/>
<dbReference type="PANTHER" id="PTHR37163">
    <property type="entry name" value="CONSERVED PROTEIN"/>
    <property type="match status" value="1"/>
</dbReference>
<dbReference type="RefSeq" id="WP_134119153.1">
    <property type="nucleotide sequence ID" value="NZ_SOEG01000056.1"/>
</dbReference>
<name>A0A4R8GGN6_9FIRM</name>
<dbReference type="PANTHER" id="PTHR37163:SF1">
    <property type="entry name" value="DUF501 DOMAIN-CONTAINING PROTEIN"/>
    <property type="match status" value="1"/>
</dbReference>
<dbReference type="Proteomes" id="UP000295832">
    <property type="component" value="Unassembled WGS sequence"/>
</dbReference>
<evidence type="ECO:0008006" key="4">
    <source>
        <dbReference type="Google" id="ProtNLM"/>
    </source>
</evidence>
<dbReference type="InterPro" id="IPR007511">
    <property type="entry name" value="DUF501"/>
</dbReference>
<accession>A0A4R8GGN6</accession>
<feature type="coiled-coil region" evidence="1">
    <location>
        <begin position="76"/>
        <end position="106"/>
    </location>
</feature>
<organism evidence="2 3">
    <name type="scientific">Orenia marismortui</name>
    <dbReference type="NCBI Taxonomy" id="46469"/>
    <lineage>
        <taxon>Bacteria</taxon>
        <taxon>Bacillati</taxon>
        <taxon>Bacillota</taxon>
        <taxon>Clostridia</taxon>
        <taxon>Halanaerobiales</taxon>
        <taxon>Halobacteroidaceae</taxon>
        <taxon>Orenia</taxon>
    </lineage>
</organism>
<reference evidence="2 3" key="1">
    <citation type="submission" date="2019-03" db="EMBL/GenBank/DDBJ databases">
        <title>Subsurface microbial communities from deep shales in Ohio and West Virginia, USA.</title>
        <authorList>
            <person name="Wrighton K."/>
        </authorList>
    </citation>
    <scope>NUCLEOTIDE SEQUENCE [LARGE SCALE GENOMIC DNA]</scope>
    <source>
        <strain evidence="2 3">MSL 6dP</strain>
    </source>
</reference>
<evidence type="ECO:0000313" key="2">
    <source>
        <dbReference type="EMBL" id="TDX44395.1"/>
    </source>
</evidence>
<comment type="caution">
    <text evidence="2">The sequence shown here is derived from an EMBL/GenBank/DDBJ whole genome shotgun (WGS) entry which is preliminary data.</text>
</comment>
<evidence type="ECO:0000313" key="3">
    <source>
        <dbReference type="Proteomes" id="UP000295832"/>
    </source>
</evidence>
<evidence type="ECO:0000256" key="1">
    <source>
        <dbReference type="SAM" id="Coils"/>
    </source>
</evidence>
<dbReference type="Pfam" id="PF04417">
    <property type="entry name" value="DUF501"/>
    <property type="match status" value="1"/>
</dbReference>
<dbReference type="EMBL" id="SOEG01000056">
    <property type="protein sequence ID" value="TDX44395.1"/>
    <property type="molecule type" value="Genomic_DNA"/>
</dbReference>
<gene>
    <name evidence="2" type="ORF">C7959_15610</name>
</gene>
<protein>
    <recommendedName>
        <fullName evidence="4">DUF501 domain-containing protein</fullName>
    </recommendedName>
</protein>
<dbReference type="STRING" id="926561.GCA_000379025_01055"/>
<sequence length="189" mass="21669">MKCTKRDLEILEKQLGRKPRNVVEIATRCKNTNPQVIVTSPILEKKDSVGIFPTTFWLACPELNYRISKLESKGLVQEIQDEILSDEELSRQLEEAHKNYANYRLNLVDKDRLEELKSNNYGQYKVLKDSGVGGILEFDGIKCLHTHYAHYLVDKINPVGKKVDELLVEEYGTTEIEECCVDCSSSEED</sequence>
<keyword evidence="1" id="KW-0175">Coiled coil</keyword>
<dbReference type="AlphaFoldDB" id="A0A4R8GGN6"/>
<keyword evidence="3" id="KW-1185">Reference proteome</keyword>